<proteinExistence type="inferred from homology"/>
<dbReference type="PANTHER" id="PTHR43788:SF8">
    <property type="entry name" value="DNA-BINDING PROTEIN SMUBP-2"/>
    <property type="match status" value="1"/>
</dbReference>
<protein>
    <submittedName>
        <fullName evidence="8">AAA family ATPase</fullName>
    </submittedName>
</protein>
<keyword evidence="4" id="KW-0347">Helicase</keyword>
<dbReference type="Gene3D" id="3.40.50.300">
    <property type="entry name" value="P-loop containing nucleotide triphosphate hydrolases"/>
    <property type="match status" value="2"/>
</dbReference>
<organism evidence="8 9">
    <name type="scientific">Rossellomorea marisflavi</name>
    <dbReference type="NCBI Taxonomy" id="189381"/>
    <lineage>
        <taxon>Bacteria</taxon>
        <taxon>Bacillati</taxon>
        <taxon>Bacillota</taxon>
        <taxon>Bacilli</taxon>
        <taxon>Bacillales</taxon>
        <taxon>Bacillaceae</taxon>
        <taxon>Rossellomorea</taxon>
    </lineage>
</organism>
<evidence type="ECO:0000259" key="6">
    <source>
        <dbReference type="Pfam" id="PF13086"/>
    </source>
</evidence>
<dbReference type="AlphaFoldDB" id="A0A5D4RXL4"/>
<dbReference type="CDD" id="cd18808">
    <property type="entry name" value="SF1_C_Upf1"/>
    <property type="match status" value="1"/>
</dbReference>
<dbReference type="EMBL" id="VTEQ01000001">
    <property type="protein sequence ID" value="TYS56113.1"/>
    <property type="molecule type" value="Genomic_DNA"/>
</dbReference>
<dbReference type="InterPro" id="IPR041677">
    <property type="entry name" value="DNA2/NAM7_AAA_11"/>
</dbReference>
<sequence length="731" mass="83542">MKHASRKGTLMKHTEIISEWQGALDMEILQMKKKQNGGIRVENGRCIKKEEGSYVYWFTLPYPRSFPEGGSIQLEYHQKNLQGIVISSEETECIIEVDEYLGDILSLARIIYEPWELLEKLWQRLEDVKERHGKSSRALRTIEPSEVTHHPPGKHLLHEAYVRSKYNDVTYIWGPPGTGKTYTLARVAAYHYTEGKKILILSHSNAAVDVLIEEMHHFLTENDRWTPGEVVRYGQNRKSLSAEARDVSLTQLLELQDPKLSEERGKVEKYRMKLKKKLTKKFSTYDSKRLSRLEMHYQKIKEKLKRREGTVLEEASVVGTTLSKAAIDSLIYDNEYDLVIVDESSMAYIPQLAFAATLGKRIIICGDFKQLPPISTSFHPLVKKWLNEDIFHRSGVAKLIEAGGHHPQLLLLPEQRRMHPSISSFTNRYIYHSRVYDHPSVADARAPIVMKRPFMGDGGILLDVPEICQWGLTHKGSRWNPLSGIISISLALEAIKDGVTSLGIVTPYRAQAQWIKILIEEGILRDWEGPALQLYASTVHGFQGSENDMMIFDVVDGPNHERPGRLLTGKSSDRLVNVAVTRARGKFILMGDHGFMKRKVGKSMPLRQLIDHLETTGRNTAFQEIEPVSAKRIKWFAREDEMKLVKDIASSKSSIHVFIRDQQKIPTSIMTLLQAASRTIKVTFDDHIGGTSLIIDQKILWINPFEQVAFPYHLRLFSKAICTRYLELNSE</sequence>
<keyword evidence="5" id="KW-0067">ATP-binding</keyword>
<comment type="similarity">
    <text evidence="1">Belongs to the DNA2/NAM7 helicase family.</text>
</comment>
<comment type="caution">
    <text evidence="8">The sequence shown here is derived from an EMBL/GenBank/DDBJ whole genome shotgun (WGS) entry which is preliminary data.</text>
</comment>
<dbReference type="SUPFAM" id="SSF52540">
    <property type="entry name" value="P-loop containing nucleoside triphosphate hydrolases"/>
    <property type="match status" value="1"/>
</dbReference>
<accession>A0A5D4RXL4</accession>
<evidence type="ECO:0000256" key="4">
    <source>
        <dbReference type="ARBA" id="ARBA00022806"/>
    </source>
</evidence>
<reference evidence="8 9" key="1">
    <citation type="submission" date="2019-08" db="EMBL/GenBank/DDBJ databases">
        <title>Bacillus genomes from the desert of Cuatro Cienegas, Coahuila.</title>
        <authorList>
            <person name="Olmedo-Alvarez G."/>
        </authorList>
    </citation>
    <scope>NUCLEOTIDE SEQUENCE [LARGE SCALE GENOMIC DNA]</scope>
    <source>
        <strain evidence="8 9">CH108_3D</strain>
    </source>
</reference>
<feature type="domain" description="DNA2/NAM7 helicase-like C-terminal" evidence="7">
    <location>
        <begin position="396"/>
        <end position="593"/>
    </location>
</feature>
<dbReference type="InterPro" id="IPR050534">
    <property type="entry name" value="Coronavir_polyprotein_1ab"/>
</dbReference>
<dbReference type="InterPro" id="IPR041679">
    <property type="entry name" value="DNA2/NAM7-like_C"/>
</dbReference>
<dbReference type="Pfam" id="PF13086">
    <property type="entry name" value="AAA_11"/>
    <property type="match status" value="1"/>
</dbReference>
<dbReference type="GO" id="GO:0043139">
    <property type="term" value="F:5'-3' DNA helicase activity"/>
    <property type="evidence" value="ECO:0007669"/>
    <property type="project" value="TreeGrafter"/>
</dbReference>
<dbReference type="GO" id="GO:0005524">
    <property type="term" value="F:ATP binding"/>
    <property type="evidence" value="ECO:0007669"/>
    <property type="project" value="UniProtKB-KW"/>
</dbReference>
<dbReference type="InterPro" id="IPR047187">
    <property type="entry name" value="SF1_C_Upf1"/>
</dbReference>
<keyword evidence="3" id="KW-0378">Hydrolase</keyword>
<evidence type="ECO:0000256" key="3">
    <source>
        <dbReference type="ARBA" id="ARBA00022801"/>
    </source>
</evidence>
<dbReference type="InterPro" id="IPR027417">
    <property type="entry name" value="P-loop_NTPase"/>
</dbReference>
<evidence type="ECO:0000256" key="2">
    <source>
        <dbReference type="ARBA" id="ARBA00022741"/>
    </source>
</evidence>
<evidence type="ECO:0000259" key="7">
    <source>
        <dbReference type="Pfam" id="PF13087"/>
    </source>
</evidence>
<dbReference type="Proteomes" id="UP000322997">
    <property type="component" value="Unassembled WGS sequence"/>
</dbReference>
<keyword evidence="2" id="KW-0547">Nucleotide-binding</keyword>
<dbReference type="GO" id="GO:0016787">
    <property type="term" value="F:hydrolase activity"/>
    <property type="evidence" value="ECO:0007669"/>
    <property type="project" value="UniProtKB-KW"/>
</dbReference>
<feature type="domain" description="DNA2/NAM7 helicase helicase" evidence="6">
    <location>
        <begin position="167"/>
        <end position="375"/>
    </location>
</feature>
<dbReference type="Pfam" id="PF13087">
    <property type="entry name" value="AAA_12"/>
    <property type="match status" value="1"/>
</dbReference>
<evidence type="ECO:0000256" key="5">
    <source>
        <dbReference type="ARBA" id="ARBA00022840"/>
    </source>
</evidence>
<dbReference type="PANTHER" id="PTHR43788">
    <property type="entry name" value="DNA2/NAM7 HELICASE FAMILY MEMBER"/>
    <property type="match status" value="1"/>
</dbReference>
<evidence type="ECO:0000313" key="8">
    <source>
        <dbReference type="EMBL" id="TYS56113.1"/>
    </source>
</evidence>
<evidence type="ECO:0000313" key="9">
    <source>
        <dbReference type="Proteomes" id="UP000322997"/>
    </source>
</evidence>
<gene>
    <name evidence="8" type="ORF">FZC83_00630</name>
</gene>
<name>A0A5D4RXL4_9BACI</name>
<evidence type="ECO:0000256" key="1">
    <source>
        <dbReference type="ARBA" id="ARBA00007913"/>
    </source>
</evidence>